<dbReference type="Pfam" id="PF12950">
    <property type="entry name" value="TaqI_C"/>
    <property type="match status" value="1"/>
</dbReference>
<dbReference type="InterPro" id="IPR021188">
    <property type="entry name" value="N6_DNA_MeTrfase_TaqI"/>
</dbReference>
<protein>
    <recommendedName>
        <fullName evidence="1">site-specific DNA-methyltransferase (adenine-specific)</fullName>
        <ecNumber evidence="1">2.1.1.72</ecNumber>
    </recommendedName>
</protein>
<dbReference type="PANTHER" id="PTHR33841">
    <property type="entry name" value="DNA METHYLTRANSFERASE YEEA-RELATED"/>
    <property type="match status" value="1"/>
</dbReference>
<feature type="domain" description="Type II methyltransferase M.TaqI-like" evidence="8">
    <location>
        <begin position="93"/>
        <end position="182"/>
    </location>
</feature>
<dbReference type="PROSITE" id="PS00092">
    <property type="entry name" value="N6_MTASE"/>
    <property type="match status" value="1"/>
</dbReference>
<evidence type="ECO:0000256" key="5">
    <source>
        <dbReference type="ARBA" id="ARBA00022747"/>
    </source>
</evidence>
<dbReference type="SUPFAM" id="SSF53335">
    <property type="entry name" value="S-adenosyl-L-methionine-dependent methyltransferases"/>
    <property type="match status" value="1"/>
</dbReference>
<evidence type="ECO:0000259" key="8">
    <source>
        <dbReference type="Pfam" id="PF07669"/>
    </source>
</evidence>
<dbReference type="EMBL" id="JBHLTW010000040">
    <property type="protein sequence ID" value="MFC0596393.1"/>
    <property type="molecule type" value="Genomic_DNA"/>
</dbReference>
<evidence type="ECO:0000256" key="2">
    <source>
        <dbReference type="ARBA" id="ARBA00022603"/>
    </source>
</evidence>
<dbReference type="PANTHER" id="PTHR33841:SF6">
    <property type="entry name" value="TYPE II METHYLTRANSFERASE M.HINDII"/>
    <property type="match status" value="1"/>
</dbReference>
<dbReference type="InterPro" id="IPR002052">
    <property type="entry name" value="DNA_methylase_N6_adenine_CS"/>
</dbReference>
<evidence type="ECO:0000256" key="1">
    <source>
        <dbReference type="ARBA" id="ARBA00011900"/>
    </source>
</evidence>
<evidence type="ECO:0000256" key="7">
    <source>
        <dbReference type="ARBA" id="ARBA00047942"/>
    </source>
</evidence>
<keyword evidence="4" id="KW-0949">S-adenosyl-L-methionine</keyword>
<dbReference type="Gene3D" id="3.40.50.150">
    <property type="entry name" value="Vaccinia Virus protein VP39"/>
    <property type="match status" value="1"/>
</dbReference>
<dbReference type="InterPro" id="IPR050953">
    <property type="entry name" value="N4_N6_ade-DNA_methylase"/>
</dbReference>
<sequence length="405" mass="45854">MLFPPSPLEGGTPKSLGRVETPEEVVRFMVALSEAPKGGRVLEPACAHAPFLRAFREAHGTGYRFFGVEIDPKALDLPPWAEGVVADFLLWEPGEAFDLILGNPPYGIVGDGSKYPIHVLKGVKALYKERFTTWRGKYNLYGAFIEKAIRLLKPGGLLVFVVPTTWLVLDDFSLLRSFLAKEGETEVFYVGRVFPKRNVSAVVLRFRKGGRGLKLWDASALDNPILWEAYPGWRGEMVRFETPKTREMEAKGIPLGHLFFIRFAARSPEFKRHEAVREAPGPGLVPVLTGRNLKPALIEYERNYSGLWMPKERAKELRDFYDKPHLVVGHTKGVRVVAAWDERAYPWREEFHLLPKGKLPEGIVDYLNGEAVQEYVATLYRDFVPHLTLRMLERIPIPVGEDYGA</sequence>
<comment type="caution">
    <text evidence="10">The sequence shown here is derived from an EMBL/GenBank/DDBJ whole genome shotgun (WGS) entry which is preliminary data.</text>
</comment>
<organism evidence="10 11">
    <name type="scientific">Thermus composti</name>
    <dbReference type="NCBI Taxonomy" id="532059"/>
    <lineage>
        <taxon>Bacteria</taxon>
        <taxon>Thermotogati</taxon>
        <taxon>Deinococcota</taxon>
        <taxon>Deinococci</taxon>
        <taxon>Thermales</taxon>
        <taxon>Thermaceae</taxon>
        <taxon>Thermus</taxon>
    </lineage>
</organism>
<evidence type="ECO:0000256" key="6">
    <source>
        <dbReference type="ARBA" id="ARBA00023125"/>
    </source>
</evidence>
<evidence type="ECO:0000256" key="3">
    <source>
        <dbReference type="ARBA" id="ARBA00022679"/>
    </source>
</evidence>
<proteinExistence type="predicted"/>
<dbReference type="SUPFAM" id="SSF116734">
    <property type="entry name" value="DNA methylase specificity domain"/>
    <property type="match status" value="1"/>
</dbReference>
<gene>
    <name evidence="10" type="ORF">ACFFFP_09495</name>
</gene>
<evidence type="ECO:0000256" key="4">
    <source>
        <dbReference type="ARBA" id="ARBA00022691"/>
    </source>
</evidence>
<dbReference type="CDD" id="cd02440">
    <property type="entry name" value="AdoMet_MTases"/>
    <property type="match status" value="1"/>
</dbReference>
<dbReference type="InterPro" id="IPR025931">
    <property type="entry name" value="TaqI_C"/>
</dbReference>
<dbReference type="InterPro" id="IPR023135">
    <property type="entry name" value="N6_DNA_MeTrfase_TaqI_C"/>
</dbReference>
<keyword evidence="3" id="KW-0808">Transferase</keyword>
<reference evidence="10 11" key="1">
    <citation type="submission" date="2024-09" db="EMBL/GenBank/DDBJ databases">
        <authorList>
            <person name="Sun Q."/>
            <person name="Mori K."/>
        </authorList>
    </citation>
    <scope>NUCLEOTIDE SEQUENCE [LARGE SCALE GENOMIC DNA]</scope>
    <source>
        <strain evidence="10 11">NCAIM B.02340</strain>
    </source>
</reference>
<dbReference type="InterPro" id="IPR011639">
    <property type="entry name" value="MethylTrfase_TaqI-like_dom"/>
</dbReference>
<name>A0ABV6Q549_9DEIN</name>
<feature type="domain" description="TaqI-like C-terminal specificity" evidence="9">
    <location>
        <begin position="286"/>
        <end position="397"/>
    </location>
</feature>
<dbReference type="Gene3D" id="3.90.220.10">
    <property type="entry name" value="Adenine-n6-DNA-methyltransferase Taqi, Chain A, domain 2"/>
    <property type="match status" value="1"/>
</dbReference>
<accession>A0ABV6Q549</accession>
<evidence type="ECO:0000313" key="11">
    <source>
        <dbReference type="Proteomes" id="UP001589830"/>
    </source>
</evidence>
<dbReference type="InterPro" id="IPR029063">
    <property type="entry name" value="SAM-dependent_MTases_sf"/>
</dbReference>
<evidence type="ECO:0000313" key="10">
    <source>
        <dbReference type="EMBL" id="MFC0596393.1"/>
    </source>
</evidence>
<dbReference type="EC" id="2.1.1.72" evidence="1"/>
<keyword evidence="6" id="KW-0238">DNA-binding</keyword>
<keyword evidence="5" id="KW-0680">Restriction system</keyword>
<dbReference type="Proteomes" id="UP001589830">
    <property type="component" value="Unassembled WGS sequence"/>
</dbReference>
<dbReference type="PRINTS" id="PR00507">
    <property type="entry name" value="N12N6MTFRASE"/>
</dbReference>
<keyword evidence="11" id="KW-1185">Reference proteome</keyword>
<dbReference type="Pfam" id="PF07669">
    <property type="entry name" value="Eco57I"/>
    <property type="match status" value="1"/>
</dbReference>
<dbReference type="PIRSF" id="PIRSF037236">
    <property type="entry name" value="Ade-sp_methyltransferase_TaqI"/>
    <property type="match status" value="1"/>
</dbReference>
<comment type="catalytic activity">
    <reaction evidence="7">
        <text>a 2'-deoxyadenosine in DNA + S-adenosyl-L-methionine = an N(6)-methyl-2'-deoxyadenosine in DNA + S-adenosyl-L-homocysteine + H(+)</text>
        <dbReference type="Rhea" id="RHEA:15197"/>
        <dbReference type="Rhea" id="RHEA-COMP:12418"/>
        <dbReference type="Rhea" id="RHEA-COMP:12419"/>
        <dbReference type="ChEBI" id="CHEBI:15378"/>
        <dbReference type="ChEBI" id="CHEBI:57856"/>
        <dbReference type="ChEBI" id="CHEBI:59789"/>
        <dbReference type="ChEBI" id="CHEBI:90615"/>
        <dbReference type="ChEBI" id="CHEBI:90616"/>
        <dbReference type="EC" id="2.1.1.72"/>
    </reaction>
</comment>
<dbReference type="RefSeq" id="WP_188846566.1">
    <property type="nucleotide sequence ID" value="NZ_BMPJ01000006.1"/>
</dbReference>
<evidence type="ECO:0000259" key="9">
    <source>
        <dbReference type="Pfam" id="PF12950"/>
    </source>
</evidence>
<keyword evidence="2" id="KW-0489">Methyltransferase</keyword>